<dbReference type="AlphaFoldDB" id="A0A314Y2D5"/>
<feature type="compositionally biased region" description="Low complexity" evidence="1">
    <location>
        <begin position="300"/>
        <end position="312"/>
    </location>
</feature>
<dbReference type="PANTHER" id="PTHR33095">
    <property type="entry name" value="OS07G0619500 PROTEIN"/>
    <property type="match status" value="1"/>
</dbReference>
<evidence type="ECO:0000313" key="3">
    <source>
        <dbReference type="Proteomes" id="UP000250321"/>
    </source>
</evidence>
<dbReference type="EMBL" id="PJQY01001939">
    <property type="protein sequence ID" value="PQP98047.1"/>
    <property type="molecule type" value="Genomic_DNA"/>
</dbReference>
<dbReference type="Proteomes" id="UP000250321">
    <property type="component" value="Unassembled WGS sequence"/>
</dbReference>
<dbReference type="STRING" id="2094558.A0A314Y2D5"/>
<keyword evidence="3" id="KW-1185">Reference proteome</keyword>
<feature type="compositionally biased region" description="Basic and acidic residues" evidence="1">
    <location>
        <begin position="178"/>
        <end position="193"/>
    </location>
</feature>
<name>A0A314Y2D5_PRUYE</name>
<evidence type="ECO:0000256" key="1">
    <source>
        <dbReference type="SAM" id="MobiDB-lite"/>
    </source>
</evidence>
<protein>
    <submittedName>
        <fullName evidence="2">Uncharacterized protein</fullName>
    </submittedName>
</protein>
<reference evidence="2 3" key="1">
    <citation type="submission" date="2018-02" db="EMBL/GenBank/DDBJ databases">
        <title>Draft genome of wild Prunus yedoensis var. nudiflora.</title>
        <authorList>
            <person name="Baek S."/>
            <person name="Kim J.-H."/>
            <person name="Choi K."/>
            <person name="Kim G.-B."/>
            <person name="Cho A."/>
            <person name="Jang H."/>
            <person name="Shin C.-H."/>
            <person name="Yu H.-J."/>
            <person name="Mun J.-H."/>
        </authorList>
    </citation>
    <scope>NUCLEOTIDE SEQUENCE [LARGE SCALE GENOMIC DNA]</scope>
    <source>
        <strain evidence="3">cv. Jeju island</strain>
        <tissue evidence="2">Leaf</tissue>
    </source>
</reference>
<feature type="region of interest" description="Disordered" evidence="1">
    <location>
        <begin position="178"/>
        <end position="201"/>
    </location>
</feature>
<proteinExistence type="predicted"/>
<gene>
    <name evidence="2" type="ORF">Pyn_09188</name>
</gene>
<dbReference type="OrthoDB" id="667051at2759"/>
<feature type="region of interest" description="Disordered" evidence="1">
    <location>
        <begin position="280"/>
        <end position="324"/>
    </location>
</feature>
<dbReference type="Pfam" id="PF07816">
    <property type="entry name" value="DUF1645"/>
    <property type="match status" value="1"/>
</dbReference>
<accession>A0A314Y2D5</accession>
<evidence type="ECO:0000313" key="2">
    <source>
        <dbReference type="EMBL" id="PQP98047.1"/>
    </source>
</evidence>
<organism evidence="2 3">
    <name type="scientific">Prunus yedoensis var. nudiflora</name>
    <dbReference type="NCBI Taxonomy" id="2094558"/>
    <lineage>
        <taxon>Eukaryota</taxon>
        <taxon>Viridiplantae</taxon>
        <taxon>Streptophyta</taxon>
        <taxon>Embryophyta</taxon>
        <taxon>Tracheophyta</taxon>
        <taxon>Spermatophyta</taxon>
        <taxon>Magnoliopsida</taxon>
        <taxon>eudicotyledons</taxon>
        <taxon>Gunneridae</taxon>
        <taxon>Pentapetalae</taxon>
        <taxon>rosids</taxon>
        <taxon>fabids</taxon>
        <taxon>Rosales</taxon>
        <taxon>Rosaceae</taxon>
        <taxon>Amygdaloideae</taxon>
        <taxon>Amygdaleae</taxon>
        <taxon>Prunus</taxon>
    </lineage>
</organism>
<dbReference type="InterPro" id="IPR012442">
    <property type="entry name" value="DUF1645_plant"/>
</dbReference>
<dbReference type="PANTHER" id="PTHR33095:SF81">
    <property type="entry name" value="OS07G0619500 PROTEIN"/>
    <property type="match status" value="1"/>
</dbReference>
<comment type="caution">
    <text evidence="2">The sequence shown here is derived from an EMBL/GenBank/DDBJ whole genome shotgun (WGS) entry which is preliminary data.</text>
</comment>
<sequence>MEIQVAHPVPPVDFNFDSSACSSPYMTAPSSPTRFGNYFFSAPTSPTRASSFYSHFNDLSGENGPRLSASSIPFKWEEKPGIPKPRATINGDHSHHLEEDFEFDFSGQLEKASLPADELFDGGKIRPLKPPLAYKLGAMELMSQVPPGVLSPRHHRKDHQAHDDPFAAAMNETRKYEYEYGNQEERRGRERSPSVRKKGTRSLSPLRVSDVMFDIEEDKTVSSSTITSNKASTSSAYSSFLSAISFSSSKVSRKWKLKDLLLFRSASEGRATTGKDPLRKYTMLSPKKSSSSIAEDVKNSSFRSTDSVGSVSSRRRGPVSPHELHYTANRAVTEEMRRKTFLPYKHGLLGCLGFNPGLHEISRGAFGSLTRGGGCRS</sequence>